<evidence type="ECO:0000259" key="7">
    <source>
        <dbReference type="PROSITE" id="PS50178"/>
    </source>
</evidence>
<dbReference type="InterPro" id="IPR047335">
    <property type="entry name" value="RUFY1-3"/>
</dbReference>
<dbReference type="PANTHER" id="PTHR45956:SF6">
    <property type="entry name" value="RUN DOMAIN-CONTAINING PROTEIN"/>
    <property type="match status" value="1"/>
</dbReference>
<dbReference type="PANTHER" id="PTHR45956">
    <property type="entry name" value="RUN AND FYVE DOMAIN-CONTAINING PROTEIN 2-LIKE PROTEIN"/>
    <property type="match status" value="1"/>
</dbReference>
<dbReference type="GO" id="GO:0005737">
    <property type="term" value="C:cytoplasm"/>
    <property type="evidence" value="ECO:0007669"/>
    <property type="project" value="TreeGrafter"/>
</dbReference>
<comment type="caution">
    <text evidence="8">The sequence shown here is derived from an EMBL/GenBank/DDBJ whole genome shotgun (WGS) entry which is preliminary data.</text>
</comment>
<keyword evidence="9" id="KW-1185">Reference proteome</keyword>
<dbReference type="InterPro" id="IPR011011">
    <property type="entry name" value="Znf_FYVE_PHD"/>
</dbReference>
<keyword evidence="4 6" id="KW-0175">Coiled coil</keyword>
<sequence>YQECFIQKTAAKDTLMKLNDKISDGEIHSSTIETDLKIEREWRQSLQESSQRDKEAKAELYMEVENLKKIKEEYEALKTSHELLISTVENQERTLEELGAHLSESKLKMVDLRDASKTLRDAQWAPDKEATNCMRCEKEFGISRRRHHCRNCGNIFCSACSDNTMPLPSSARPVRVCDTCHTQLLQRYSNSEM</sequence>
<dbReference type="InterPro" id="IPR017455">
    <property type="entry name" value="Znf_FYVE-rel"/>
</dbReference>
<dbReference type="InterPro" id="IPR000306">
    <property type="entry name" value="Znf_FYVE"/>
</dbReference>
<dbReference type="SUPFAM" id="SSF57903">
    <property type="entry name" value="FYVE/PHD zinc finger"/>
    <property type="match status" value="1"/>
</dbReference>
<dbReference type="Gene3D" id="3.30.40.10">
    <property type="entry name" value="Zinc/RING finger domain, C3HC4 (zinc finger)"/>
    <property type="match status" value="1"/>
</dbReference>
<dbReference type="PROSITE" id="PS50178">
    <property type="entry name" value="ZF_FYVE"/>
    <property type="match status" value="1"/>
</dbReference>
<evidence type="ECO:0000256" key="2">
    <source>
        <dbReference type="ARBA" id="ARBA00022771"/>
    </source>
</evidence>
<dbReference type="AlphaFoldDB" id="A0AAV2RMR4"/>
<dbReference type="InterPro" id="IPR013083">
    <property type="entry name" value="Znf_RING/FYVE/PHD"/>
</dbReference>
<organism evidence="8 9">
    <name type="scientific">Meganyctiphanes norvegica</name>
    <name type="common">Northern krill</name>
    <name type="synonym">Thysanopoda norvegica</name>
    <dbReference type="NCBI Taxonomy" id="48144"/>
    <lineage>
        <taxon>Eukaryota</taxon>
        <taxon>Metazoa</taxon>
        <taxon>Ecdysozoa</taxon>
        <taxon>Arthropoda</taxon>
        <taxon>Crustacea</taxon>
        <taxon>Multicrustacea</taxon>
        <taxon>Malacostraca</taxon>
        <taxon>Eumalacostraca</taxon>
        <taxon>Eucarida</taxon>
        <taxon>Euphausiacea</taxon>
        <taxon>Euphausiidae</taxon>
        <taxon>Meganyctiphanes</taxon>
    </lineage>
</organism>
<dbReference type="EMBL" id="CAXKWB010024157">
    <property type="protein sequence ID" value="CAL4126110.1"/>
    <property type="molecule type" value="Genomic_DNA"/>
</dbReference>
<feature type="coiled-coil region" evidence="6">
    <location>
        <begin position="57"/>
        <end position="108"/>
    </location>
</feature>
<keyword evidence="3" id="KW-0862">Zinc</keyword>
<dbReference type="Proteomes" id="UP001497623">
    <property type="component" value="Unassembled WGS sequence"/>
</dbReference>
<dbReference type="CDD" id="cd15721">
    <property type="entry name" value="FYVE_RUFY1_like"/>
    <property type="match status" value="1"/>
</dbReference>
<keyword evidence="1" id="KW-0479">Metal-binding</keyword>
<feature type="domain" description="FYVE-type" evidence="7">
    <location>
        <begin position="127"/>
        <end position="185"/>
    </location>
</feature>
<evidence type="ECO:0000256" key="4">
    <source>
        <dbReference type="ARBA" id="ARBA00023054"/>
    </source>
</evidence>
<evidence type="ECO:0000256" key="3">
    <source>
        <dbReference type="ARBA" id="ARBA00022833"/>
    </source>
</evidence>
<evidence type="ECO:0000313" key="9">
    <source>
        <dbReference type="Proteomes" id="UP001497623"/>
    </source>
</evidence>
<reference evidence="8 9" key="1">
    <citation type="submission" date="2024-05" db="EMBL/GenBank/DDBJ databases">
        <authorList>
            <person name="Wallberg A."/>
        </authorList>
    </citation>
    <scope>NUCLEOTIDE SEQUENCE [LARGE SCALE GENOMIC DNA]</scope>
</reference>
<evidence type="ECO:0000256" key="6">
    <source>
        <dbReference type="SAM" id="Coils"/>
    </source>
</evidence>
<feature type="non-terminal residue" evidence="8">
    <location>
        <position position="1"/>
    </location>
</feature>
<evidence type="ECO:0000313" key="8">
    <source>
        <dbReference type="EMBL" id="CAL4126110.1"/>
    </source>
</evidence>
<protein>
    <recommendedName>
        <fullName evidence="7">FYVE-type domain-containing protein</fullName>
    </recommendedName>
</protein>
<keyword evidence="2 5" id="KW-0863">Zinc-finger</keyword>
<dbReference type="FunFam" id="3.30.40.10:FF:000046">
    <property type="entry name" value="RUN and FYVE domain containing 2"/>
    <property type="match status" value="1"/>
</dbReference>
<evidence type="ECO:0000256" key="1">
    <source>
        <dbReference type="ARBA" id="ARBA00022723"/>
    </source>
</evidence>
<gene>
    <name evidence="8" type="ORF">MNOR_LOCUS25375</name>
</gene>
<dbReference type="Pfam" id="PF01363">
    <property type="entry name" value="FYVE"/>
    <property type="match status" value="1"/>
</dbReference>
<dbReference type="SMART" id="SM00064">
    <property type="entry name" value="FYVE"/>
    <property type="match status" value="1"/>
</dbReference>
<accession>A0AAV2RMR4</accession>
<proteinExistence type="predicted"/>
<evidence type="ECO:0000256" key="5">
    <source>
        <dbReference type="PROSITE-ProRule" id="PRU00091"/>
    </source>
</evidence>
<dbReference type="GO" id="GO:0008270">
    <property type="term" value="F:zinc ion binding"/>
    <property type="evidence" value="ECO:0007669"/>
    <property type="project" value="UniProtKB-KW"/>
</dbReference>
<name>A0AAV2RMR4_MEGNR</name>